<keyword evidence="4" id="KW-1185">Reference proteome</keyword>
<feature type="domain" description="Barstar (barnase inhibitor)" evidence="2">
    <location>
        <begin position="2"/>
        <end position="87"/>
    </location>
</feature>
<comment type="caution">
    <text evidence="3">The sequence shown here is derived from an EMBL/GenBank/DDBJ whole genome shotgun (WGS) entry which is preliminary data.</text>
</comment>
<name>A0ABW4HXV5_9BACI</name>
<sequence length="89" mass="10523">MEYITLNGKEMLKKEDVHPYLKDKLSIKDYYGNNLDALWDVLSSYNKALQIELLHHDDLLENLGEYAQAIVQLFHDATEENPRIEFKIR</sequence>
<dbReference type="EMBL" id="JBHUDE010000167">
    <property type="protein sequence ID" value="MFD1610107.1"/>
    <property type="molecule type" value="Genomic_DNA"/>
</dbReference>
<proteinExistence type="inferred from homology"/>
<organism evidence="3 4">
    <name type="scientific">Oceanobacillus luteolus</name>
    <dbReference type="NCBI Taxonomy" id="1274358"/>
    <lineage>
        <taxon>Bacteria</taxon>
        <taxon>Bacillati</taxon>
        <taxon>Bacillota</taxon>
        <taxon>Bacilli</taxon>
        <taxon>Bacillales</taxon>
        <taxon>Bacillaceae</taxon>
        <taxon>Oceanobacillus</taxon>
    </lineage>
</organism>
<accession>A0ABW4HXV5</accession>
<evidence type="ECO:0000313" key="4">
    <source>
        <dbReference type="Proteomes" id="UP001597221"/>
    </source>
</evidence>
<dbReference type="InterPro" id="IPR035905">
    <property type="entry name" value="Barstar-like_sf"/>
</dbReference>
<comment type="similarity">
    <text evidence="1">Belongs to the barstar family.</text>
</comment>
<reference evidence="4" key="1">
    <citation type="journal article" date="2019" name="Int. J. Syst. Evol. Microbiol.">
        <title>The Global Catalogue of Microorganisms (GCM) 10K type strain sequencing project: providing services to taxonomists for standard genome sequencing and annotation.</title>
        <authorList>
            <consortium name="The Broad Institute Genomics Platform"/>
            <consortium name="The Broad Institute Genome Sequencing Center for Infectious Disease"/>
            <person name="Wu L."/>
            <person name="Ma J."/>
        </authorList>
    </citation>
    <scope>NUCLEOTIDE SEQUENCE [LARGE SCALE GENOMIC DNA]</scope>
    <source>
        <strain evidence="4">CGMCC 1.12376</strain>
    </source>
</reference>
<evidence type="ECO:0000256" key="1">
    <source>
        <dbReference type="ARBA" id="ARBA00006845"/>
    </source>
</evidence>
<dbReference type="Proteomes" id="UP001597221">
    <property type="component" value="Unassembled WGS sequence"/>
</dbReference>
<gene>
    <name evidence="3" type="ORF">ACFSBH_21050</name>
</gene>
<dbReference type="SUPFAM" id="SSF52038">
    <property type="entry name" value="Barstar-related"/>
    <property type="match status" value="1"/>
</dbReference>
<dbReference type="Gene3D" id="3.30.370.10">
    <property type="entry name" value="Barstar-like"/>
    <property type="match status" value="1"/>
</dbReference>
<dbReference type="Pfam" id="PF01337">
    <property type="entry name" value="Barstar"/>
    <property type="match status" value="1"/>
</dbReference>
<evidence type="ECO:0000313" key="3">
    <source>
        <dbReference type="EMBL" id="MFD1610107.1"/>
    </source>
</evidence>
<evidence type="ECO:0000259" key="2">
    <source>
        <dbReference type="Pfam" id="PF01337"/>
    </source>
</evidence>
<dbReference type="InterPro" id="IPR000468">
    <property type="entry name" value="Barstar"/>
</dbReference>
<protein>
    <submittedName>
        <fullName evidence="3">Barstar family protein</fullName>
    </submittedName>
</protein>